<reference evidence="1" key="2">
    <citation type="submission" date="2020-09" db="EMBL/GenBank/DDBJ databases">
        <authorList>
            <person name="Sun Q."/>
            <person name="Zhou Y."/>
        </authorList>
    </citation>
    <scope>NUCLEOTIDE SEQUENCE</scope>
    <source>
        <strain evidence="1">CGMCC 1.15178</strain>
    </source>
</reference>
<dbReference type="RefSeq" id="WP_188994174.1">
    <property type="nucleotide sequence ID" value="NZ_BMHP01000003.1"/>
</dbReference>
<gene>
    <name evidence="1" type="ORF">GCM10010911_39750</name>
</gene>
<organism evidence="1 2">
    <name type="scientific">Paenibacillus nasutitermitis</name>
    <dbReference type="NCBI Taxonomy" id="1652958"/>
    <lineage>
        <taxon>Bacteria</taxon>
        <taxon>Bacillati</taxon>
        <taxon>Bacillota</taxon>
        <taxon>Bacilli</taxon>
        <taxon>Bacillales</taxon>
        <taxon>Paenibacillaceae</taxon>
        <taxon>Paenibacillus</taxon>
    </lineage>
</organism>
<name>A0A917DXT4_9BACL</name>
<dbReference type="Proteomes" id="UP000612456">
    <property type="component" value="Unassembled WGS sequence"/>
</dbReference>
<dbReference type="SUPFAM" id="SSF52540">
    <property type="entry name" value="P-loop containing nucleoside triphosphate hydrolases"/>
    <property type="match status" value="1"/>
</dbReference>
<dbReference type="AlphaFoldDB" id="A0A917DXT4"/>
<proteinExistence type="predicted"/>
<evidence type="ECO:0000313" key="1">
    <source>
        <dbReference type="EMBL" id="GGD77829.1"/>
    </source>
</evidence>
<protein>
    <recommendedName>
        <fullName evidence="3">Phosphotransferase</fullName>
    </recommendedName>
</protein>
<evidence type="ECO:0000313" key="2">
    <source>
        <dbReference type="Proteomes" id="UP000612456"/>
    </source>
</evidence>
<dbReference type="EMBL" id="BMHP01000003">
    <property type="protein sequence ID" value="GGD77829.1"/>
    <property type="molecule type" value="Genomic_DNA"/>
</dbReference>
<sequence>MAEKKAIYIITGVMAAGKSTIAQLLAERLDKSVHVRGDLFRRMIVSGREDMSSEPSPEALGQLQLRYRLAATVAEEYYEAGFNVVLQDVIIGPVLNDMLLYLNHRPLYLVVLDPNAEAVAARDAARHKTGYGGITVSALQQVLQADTPRIGLWIDSSGHTPDETVDEILRRVHAEGEIR</sequence>
<dbReference type="Pfam" id="PF13671">
    <property type="entry name" value="AAA_33"/>
    <property type="match status" value="1"/>
</dbReference>
<accession>A0A917DXT4</accession>
<dbReference type="InterPro" id="IPR027417">
    <property type="entry name" value="P-loop_NTPase"/>
</dbReference>
<dbReference type="Gene3D" id="3.40.50.300">
    <property type="entry name" value="P-loop containing nucleotide triphosphate hydrolases"/>
    <property type="match status" value="1"/>
</dbReference>
<keyword evidence="2" id="KW-1185">Reference proteome</keyword>
<reference evidence="1" key="1">
    <citation type="journal article" date="2014" name="Int. J. Syst. Evol. Microbiol.">
        <title>Complete genome sequence of Corynebacterium casei LMG S-19264T (=DSM 44701T), isolated from a smear-ripened cheese.</title>
        <authorList>
            <consortium name="US DOE Joint Genome Institute (JGI-PGF)"/>
            <person name="Walter F."/>
            <person name="Albersmeier A."/>
            <person name="Kalinowski J."/>
            <person name="Ruckert C."/>
        </authorList>
    </citation>
    <scope>NUCLEOTIDE SEQUENCE</scope>
    <source>
        <strain evidence="1">CGMCC 1.15178</strain>
    </source>
</reference>
<evidence type="ECO:0008006" key="3">
    <source>
        <dbReference type="Google" id="ProtNLM"/>
    </source>
</evidence>
<comment type="caution">
    <text evidence="1">The sequence shown here is derived from an EMBL/GenBank/DDBJ whole genome shotgun (WGS) entry which is preliminary data.</text>
</comment>